<dbReference type="AlphaFoldDB" id="A0A5C6YP47"/>
<keyword evidence="1" id="KW-0732">Signal</keyword>
<evidence type="ECO:0000259" key="2">
    <source>
        <dbReference type="Pfam" id="PF18962"/>
    </source>
</evidence>
<organism evidence="3 4">
    <name type="scientific">Aequorivita lipolytica</name>
    <dbReference type="NCBI Taxonomy" id="153267"/>
    <lineage>
        <taxon>Bacteria</taxon>
        <taxon>Pseudomonadati</taxon>
        <taxon>Bacteroidota</taxon>
        <taxon>Flavobacteriia</taxon>
        <taxon>Flavobacteriales</taxon>
        <taxon>Flavobacteriaceae</taxon>
        <taxon>Aequorivita</taxon>
    </lineage>
</organism>
<dbReference type="NCBIfam" id="TIGR04183">
    <property type="entry name" value="Por_Secre_tail"/>
    <property type="match status" value="1"/>
</dbReference>
<dbReference type="EMBL" id="VORU01000005">
    <property type="protein sequence ID" value="TXD69390.1"/>
    <property type="molecule type" value="Genomic_DNA"/>
</dbReference>
<evidence type="ECO:0000313" key="3">
    <source>
        <dbReference type="EMBL" id="TXD69390.1"/>
    </source>
</evidence>
<dbReference type="OrthoDB" id="1056765at2"/>
<dbReference type="Proteomes" id="UP000321945">
    <property type="component" value="Unassembled WGS sequence"/>
</dbReference>
<evidence type="ECO:0000313" key="4">
    <source>
        <dbReference type="Proteomes" id="UP000321945"/>
    </source>
</evidence>
<feature type="domain" description="Secretion system C-terminal sorting" evidence="2">
    <location>
        <begin position="34"/>
        <end position="102"/>
    </location>
</feature>
<comment type="caution">
    <text evidence="3">The sequence shown here is derived from an EMBL/GenBank/DDBJ whole genome shotgun (WGS) entry which is preliminary data.</text>
</comment>
<protein>
    <submittedName>
        <fullName evidence="3">T9SS type A sorting domain-containing protein</fullName>
    </submittedName>
</protein>
<keyword evidence="4" id="KW-1185">Reference proteome</keyword>
<name>A0A5C6YP47_9FLAO</name>
<dbReference type="Pfam" id="PF18962">
    <property type="entry name" value="Por_Secre_tail"/>
    <property type="match status" value="1"/>
</dbReference>
<accession>A0A5C6YP47</accession>
<reference evidence="3 4" key="1">
    <citation type="submission" date="2019-08" db="EMBL/GenBank/DDBJ databases">
        <title>Genome of Aequorivita lipolytica Y10-2 (type strain).</title>
        <authorList>
            <person name="Bowman J.P."/>
        </authorList>
    </citation>
    <scope>NUCLEOTIDE SEQUENCE [LARGE SCALE GENOMIC DNA]</scope>
    <source>
        <strain evidence="3 4">Y10-2</strain>
    </source>
</reference>
<dbReference type="InterPro" id="IPR026444">
    <property type="entry name" value="Secre_tail"/>
</dbReference>
<evidence type="ECO:0000256" key="1">
    <source>
        <dbReference type="ARBA" id="ARBA00022729"/>
    </source>
</evidence>
<proteinExistence type="predicted"/>
<sequence>MIGLSQSTPSNAIFGLELIPSLGVNDNAISSFSLYPNPANGKVNINTTVAGDKQVVVYDILGKQVINTTIAGGELNISSLKAGVYMVSVTQNKATATKKLVVQ</sequence>
<gene>
    <name evidence="3" type="ORF">ESV24_08465</name>
</gene>